<dbReference type="RefSeq" id="WP_004433585.1">
    <property type="nucleotide sequence ID" value="NZ_ADWW01000002.1"/>
</dbReference>
<dbReference type="GO" id="GO:0016787">
    <property type="term" value="F:hydrolase activity"/>
    <property type="evidence" value="ECO:0007669"/>
    <property type="project" value="UniProtKB-KW"/>
</dbReference>
<dbReference type="AlphaFoldDB" id="I3E7N9"/>
<dbReference type="OrthoDB" id="2986585at2"/>
<protein>
    <submittedName>
        <fullName evidence="1">Hydrolase</fullName>
    </submittedName>
</protein>
<dbReference type="EMBL" id="CP007739">
    <property type="protein sequence ID" value="AIE59334.1"/>
    <property type="molecule type" value="Genomic_DNA"/>
</dbReference>
<dbReference type="STRING" id="796606.BMMGA3_04470"/>
<evidence type="ECO:0000313" key="2">
    <source>
        <dbReference type="Proteomes" id="UP000027602"/>
    </source>
</evidence>
<accession>I3E7N9</accession>
<evidence type="ECO:0000313" key="1">
    <source>
        <dbReference type="EMBL" id="AIE59334.1"/>
    </source>
</evidence>
<dbReference type="Proteomes" id="UP000027602">
    <property type="component" value="Chromosome"/>
</dbReference>
<sequence>MEHRNFQLDTEWSIIHYPERPKGFGILIIGDDRNFVDEESSFWLQNEGKKALLRTLKREGYTVFYSNFYGKNWGSKKAVNLAKRLYNHIMRTEIINSRIHLLAEGMGALTAIKLMMEMKENIRSVILLNPILSLSHHLEYEKERKFFYKKLLKELSIAYELEPKEVEKIILSKKDLPVFHSGHPVKIIYILTRNQNFSQRNLIDDLSTKWENEYSSVSKTYLIPEKQQQLANQIVRFMNKHEKIL</sequence>
<gene>
    <name evidence="1" type="ORF">BMMGA3_04470</name>
</gene>
<dbReference type="InterPro" id="IPR029058">
    <property type="entry name" value="AB_hydrolase_fold"/>
</dbReference>
<dbReference type="eggNOG" id="COG1073">
    <property type="taxonomic scope" value="Bacteria"/>
</dbReference>
<dbReference type="HOGENOM" id="CLU_099340_0_0_9"/>
<keyword evidence="1" id="KW-0378">Hydrolase</keyword>
<keyword evidence="2" id="KW-1185">Reference proteome</keyword>
<organism evidence="1 2">
    <name type="scientific">Bacillus methanolicus (strain MGA3 / ATCC 53907)</name>
    <dbReference type="NCBI Taxonomy" id="796606"/>
    <lineage>
        <taxon>Bacteria</taxon>
        <taxon>Bacillati</taxon>
        <taxon>Bacillota</taxon>
        <taxon>Bacilli</taxon>
        <taxon>Bacillales</taxon>
        <taxon>Bacillaceae</taxon>
        <taxon>Bacillus</taxon>
    </lineage>
</organism>
<dbReference type="SUPFAM" id="SSF53474">
    <property type="entry name" value="alpha/beta-Hydrolases"/>
    <property type="match status" value="1"/>
</dbReference>
<reference evidence="1 2" key="1">
    <citation type="journal article" date="2015" name="BMC Genomics">
        <title>Transcriptome analysis of thermophilic methylotrophic Bacillus methanolicus MGA3 using RNA-sequencing provides detailed insights into its previously uncharted transcriptional landscape.</title>
        <authorList>
            <person name="Irla M."/>
            <person name="Neshat A."/>
            <person name="Brautaset T."/>
            <person name="Ruckert C."/>
            <person name="Kalinowski J."/>
            <person name="Wendisch V.F."/>
        </authorList>
    </citation>
    <scope>NUCLEOTIDE SEQUENCE [LARGE SCALE GENOMIC DNA]</scope>
    <source>
        <strain evidence="2">MGA3 / ATCC 53907</strain>
    </source>
</reference>
<dbReference type="KEGG" id="bmet:BMMGA3_04470"/>
<name>I3E7N9_BACMM</name>
<proteinExistence type="predicted"/>
<dbReference type="Gene3D" id="3.40.50.1820">
    <property type="entry name" value="alpha/beta hydrolase"/>
    <property type="match status" value="1"/>
</dbReference>